<comment type="cofactor">
    <cofactor evidence="13">
        <name>[4Fe-4S] cluster</name>
        <dbReference type="ChEBI" id="CHEBI:49883"/>
    </cofactor>
    <text evidence="13">Binds 1 [4Fe-4S] cluster per subunit. The cluster is chelated by three Cys residues, the fourth Fe has a free coordination site that may bind a sulfur atom transferred from the persulfide of IscS.</text>
</comment>
<keyword evidence="11 13" id="KW-0408">Iron</keyword>
<dbReference type="GO" id="GO:0000287">
    <property type="term" value="F:magnesium ion binding"/>
    <property type="evidence" value="ECO:0007669"/>
    <property type="project" value="UniProtKB-UniRule"/>
</dbReference>
<dbReference type="EC" id="2.8.1.-" evidence="13"/>
<protein>
    <recommendedName>
        <fullName evidence="13">tRNA-cytidine(32) 2-sulfurtransferase</fullName>
        <ecNumber evidence="13">2.8.1.-</ecNumber>
    </recommendedName>
    <alternativeName>
        <fullName evidence="13">Two-thiocytidine biosynthesis protein A</fullName>
    </alternativeName>
    <alternativeName>
        <fullName evidence="13">tRNA 2-thiocytidine biosynthesis protein TtcA</fullName>
    </alternativeName>
</protein>
<feature type="binding site" evidence="13">
    <location>
        <position position="268"/>
    </location>
    <ligand>
        <name>[4Fe-4S] cluster</name>
        <dbReference type="ChEBI" id="CHEBI:49883"/>
    </ligand>
</feature>
<evidence type="ECO:0000313" key="15">
    <source>
        <dbReference type="EMBL" id="SUB01663.1"/>
    </source>
</evidence>
<evidence type="ECO:0000256" key="5">
    <source>
        <dbReference type="ARBA" id="ARBA00022694"/>
    </source>
</evidence>
<dbReference type="NCBIfam" id="NF007972">
    <property type="entry name" value="PRK10696.1"/>
    <property type="match status" value="1"/>
</dbReference>
<comment type="miscellaneous">
    <text evidence="13">The thiolation reaction likely consists of two steps: a first activation step by ATP to form an adenylated intermediate of the target base of tRNA, and a second nucleophilic substitution step of the sulfur (S) atom supplied by the hydrosulfide attached to the Fe-S cluster.</text>
</comment>
<gene>
    <name evidence="13 15" type="primary">ttcA</name>
    <name evidence="15" type="ORF">NCTC13350_02607</name>
</gene>
<keyword evidence="7 13" id="KW-0547">Nucleotide-binding</keyword>
<feature type="binding site" evidence="13">
    <location>
        <position position="180"/>
    </location>
    <ligand>
        <name>[4Fe-4S] cluster</name>
        <dbReference type="ChEBI" id="CHEBI:49883"/>
    </ligand>
</feature>
<dbReference type="GO" id="GO:0005524">
    <property type="term" value="F:ATP binding"/>
    <property type="evidence" value="ECO:0007669"/>
    <property type="project" value="UniProtKB-UniRule"/>
</dbReference>
<feature type="short sequence motif" description="PP-loop motif" evidence="13">
    <location>
        <begin position="102"/>
        <end position="107"/>
    </location>
</feature>
<keyword evidence="6 13" id="KW-0479">Metal-binding</keyword>
<evidence type="ECO:0000256" key="12">
    <source>
        <dbReference type="ARBA" id="ARBA00023014"/>
    </source>
</evidence>
<comment type="pathway">
    <text evidence="13">tRNA modification.</text>
</comment>
<comment type="cofactor">
    <cofactor evidence="13">
        <name>Mg(2+)</name>
        <dbReference type="ChEBI" id="CHEBI:18420"/>
    </cofactor>
</comment>
<dbReference type="SUPFAM" id="SSF52402">
    <property type="entry name" value="Adenine nucleotide alpha hydrolases-like"/>
    <property type="match status" value="1"/>
</dbReference>
<dbReference type="GO" id="GO:0005737">
    <property type="term" value="C:cytoplasm"/>
    <property type="evidence" value="ECO:0007669"/>
    <property type="project" value="UniProtKB-SubCell"/>
</dbReference>
<comment type="function">
    <text evidence="13">Catalyzes the ATP-dependent 2-thiolation of cytidine in position 32 of tRNA, to form 2-thiocytidine (s(2)C32). The sulfur atoms are provided by the cysteine/cysteine desulfurase (IscS) system.</text>
</comment>
<name>A0A378ZXE3_9HYPH</name>
<keyword evidence="4 13" id="KW-0808">Transferase</keyword>
<evidence type="ECO:0000256" key="9">
    <source>
        <dbReference type="ARBA" id="ARBA00022842"/>
    </source>
</evidence>
<keyword evidence="5 13" id="KW-0819">tRNA processing</keyword>
<dbReference type="AlphaFoldDB" id="A0A378ZXE3"/>
<evidence type="ECO:0000256" key="2">
    <source>
        <dbReference type="ARBA" id="ARBA00022490"/>
    </source>
</evidence>
<evidence type="ECO:0000256" key="13">
    <source>
        <dbReference type="HAMAP-Rule" id="MF_01850"/>
    </source>
</evidence>
<evidence type="ECO:0000256" key="3">
    <source>
        <dbReference type="ARBA" id="ARBA00022555"/>
    </source>
</evidence>
<feature type="binding site" evidence="13">
    <location>
        <position position="177"/>
    </location>
    <ligand>
        <name>[4Fe-4S] cluster</name>
        <dbReference type="ChEBI" id="CHEBI:49883"/>
    </ligand>
</feature>
<comment type="subunit">
    <text evidence="13">Homodimer.</text>
</comment>
<dbReference type="GO" id="GO:0034227">
    <property type="term" value="P:tRNA thio-modification"/>
    <property type="evidence" value="ECO:0007669"/>
    <property type="project" value="UniProtKB-UniRule"/>
</dbReference>
<evidence type="ECO:0000256" key="1">
    <source>
        <dbReference type="ARBA" id="ARBA00022485"/>
    </source>
</evidence>
<dbReference type="Pfam" id="PF01171">
    <property type="entry name" value="ATP_bind_3"/>
    <property type="match status" value="1"/>
</dbReference>
<reference evidence="15 16" key="1">
    <citation type="submission" date="2018-06" db="EMBL/GenBank/DDBJ databases">
        <authorList>
            <consortium name="Pathogen Informatics"/>
            <person name="Doyle S."/>
        </authorList>
    </citation>
    <scope>NUCLEOTIDE SEQUENCE [LARGE SCALE GENOMIC DNA]</scope>
    <source>
        <strain evidence="15 16">NCTC13350</strain>
    </source>
</reference>
<evidence type="ECO:0000256" key="10">
    <source>
        <dbReference type="ARBA" id="ARBA00022884"/>
    </source>
</evidence>
<keyword evidence="12 13" id="KW-0411">Iron-sulfur</keyword>
<comment type="subcellular location">
    <subcellularLocation>
        <location evidence="13">Cytoplasm</location>
    </subcellularLocation>
</comment>
<dbReference type="CDD" id="cd24138">
    <property type="entry name" value="TtcA-like"/>
    <property type="match status" value="1"/>
</dbReference>
<dbReference type="InterPro" id="IPR011063">
    <property type="entry name" value="TilS/TtcA_N"/>
</dbReference>
<keyword evidence="1 13" id="KW-0004">4Fe-4S</keyword>
<dbReference type="InterPro" id="IPR012089">
    <property type="entry name" value="tRNA_Cyd_32_2_STrfase"/>
</dbReference>
<dbReference type="PANTHER" id="PTHR43686">
    <property type="entry name" value="SULFURTRANSFERASE-RELATED"/>
    <property type="match status" value="1"/>
</dbReference>
<dbReference type="GO" id="GO:0051539">
    <property type="term" value="F:4 iron, 4 sulfur cluster binding"/>
    <property type="evidence" value="ECO:0007669"/>
    <property type="project" value="UniProtKB-UniRule"/>
</dbReference>
<evidence type="ECO:0000256" key="11">
    <source>
        <dbReference type="ARBA" id="ARBA00023004"/>
    </source>
</evidence>
<dbReference type="PANTHER" id="PTHR43686:SF1">
    <property type="entry name" value="AMINOTRAN_5 DOMAIN-CONTAINING PROTEIN"/>
    <property type="match status" value="1"/>
</dbReference>
<dbReference type="Proteomes" id="UP000255000">
    <property type="component" value="Unassembled WGS sequence"/>
</dbReference>
<keyword evidence="2 13" id="KW-0963">Cytoplasm</keyword>
<proteinExistence type="inferred from homology"/>
<evidence type="ECO:0000256" key="7">
    <source>
        <dbReference type="ARBA" id="ARBA00022741"/>
    </source>
</evidence>
<evidence type="ECO:0000256" key="4">
    <source>
        <dbReference type="ARBA" id="ARBA00022679"/>
    </source>
</evidence>
<dbReference type="Gene3D" id="3.40.50.620">
    <property type="entry name" value="HUPs"/>
    <property type="match status" value="1"/>
</dbReference>
<dbReference type="HAMAP" id="MF_01850">
    <property type="entry name" value="TtcA"/>
    <property type="match status" value="1"/>
</dbReference>
<dbReference type="GO" id="GO:0016783">
    <property type="term" value="F:sulfurtransferase activity"/>
    <property type="evidence" value="ECO:0007669"/>
    <property type="project" value="UniProtKB-UniRule"/>
</dbReference>
<evidence type="ECO:0000313" key="16">
    <source>
        <dbReference type="Proteomes" id="UP000255000"/>
    </source>
</evidence>
<comment type="similarity">
    <text evidence="13">Belongs to the TtcA family.</text>
</comment>
<keyword evidence="8 13" id="KW-0067">ATP-binding</keyword>
<feature type="domain" description="tRNA(Ile)-lysidine/2-thiocytidine synthase N-terminal" evidence="14">
    <location>
        <begin position="96"/>
        <end position="256"/>
    </location>
</feature>
<organism evidence="15 16">
    <name type="scientific">Pannonibacter phragmitetus</name>
    <dbReference type="NCBI Taxonomy" id="121719"/>
    <lineage>
        <taxon>Bacteria</taxon>
        <taxon>Pseudomonadati</taxon>
        <taxon>Pseudomonadota</taxon>
        <taxon>Alphaproteobacteria</taxon>
        <taxon>Hyphomicrobiales</taxon>
        <taxon>Stappiaceae</taxon>
        <taxon>Pannonibacter</taxon>
    </lineage>
</organism>
<keyword evidence="10 13" id="KW-0694">RNA-binding</keyword>
<evidence type="ECO:0000259" key="14">
    <source>
        <dbReference type="Pfam" id="PF01171"/>
    </source>
</evidence>
<comment type="catalytic activity">
    <reaction evidence="13">
        <text>cytidine(32) in tRNA + S-sulfanyl-L-cysteinyl-[cysteine desulfurase] + AH2 + ATP = 2-thiocytidine(32) in tRNA + L-cysteinyl-[cysteine desulfurase] + A + AMP + diphosphate + H(+)</text>
        <dbReference type="Rhea" id="RHEA:57048"/>
        <dbReference type="Rhea" id="RHEA-COMP:10288"/>
        <dbReference type="Rhea" id="RHEA-COMP:12157"/>
        <dbReference type="Rhea" id="RHEA-COMP:12158"/>
        <dbReference type="Rhea" id="RHEA-COMP:14821"/>
        <dbReference type="ChEBI" id="CHEBI:13193"/>
        <dbReference type="ChEBI" id="CHEBI:15378"/>
        <dbReference type="ChEBI" id="CHEBI:17499"/>
        <dbReference type="ChEBI" id="CHEBI:29950"/>
        <dbReference type="ChEBI" id="CHEBI:30616"/>
        <dbReference type="ChEBI" id="CHEBI:33019"/>
        <dbReference type="ChEBI" id="CHEBI:61963"/>
        <dbReference type="ChEBI" id="CHEBI:82748"/>
        <dbReference type="ChEBI" id="CHEBI:141453"/>
        <dbReference type="ChEBI" id="CHEBI:456215"/>
    </reaction>
</comment>
<dbReference type="InterPro" id="IPR014729">
    <property type="entry name" value="Rossmann-like_a/b/a_fold"/>
</dbReference>
<accession>A0A378ZXE3</accession>
<dbReference type="EMBL" id="UGSK01000001">
    <property type="protein sequence ID" value="SUB01663.1"/>
    <property type="molecule type" value="Genomic_DNA"/>
</dbReference>
<keyword evidence="9 13" id="KW-0460">Magnesium</keyword>
<sequence length="351" mass="38672">MRKGPPVFAQFFAIRTTTMSATDMTSGPEAGLTADAAASAVLMDLPEDDSGCPVMLRTAPSTVEFKKLRKRLLREVRQAIDDYGMVPADAAVKRPKWLVCLSGGKDSYTLLAVLMDLKWRGLLPVDLLACNLDQAQPGFPPEILPAFFEKNGIENIIVREDTFSIVTSKIPAHKTYCSLCSRLRRGILYRIAREQGCEAIVLGHHREDILETFFMNLFHGGRLASMPPKLVNDEGDLMVLRPLAYCAESDVAKFAAGMQFPIIPCNLCGSQDGLQREEVKRMLMDWERASPGRLGVMARGLAHTRPSHLLDRTLFDFASLRPGENNGGEARDAEEPCGAGLAMTRNLFAAE</sequence>
<evidence type="ECO:0000256" key="8">
    <source>
        <dbReference type="ARBA" id="ARBA00022840"/>
    </source>
</evidence>
<keyword evidence="3 13" id="KW-0820">tRNA-binding</keyword>
<dbReference type="GO" id="GO:0000049">
    <property type="term" value="F:tRNA binding"/>
    <property type="evidence" value="ECO:0007669"/>
    <property type="project" value="UniProtKB-KW"/>
</dbReference>
<evidence type="ECO:0000256" key="6">
    <source>
        <dbReference type="ARBA" id="ARBA00022723"/>
    </source>
</evidence>